<evidence type="ECO:0000313" key="2">
    <source>
        <dbReference type="EMBL" id="KIL56127.1"/>
    </source>
</evidence>
<dbReference type="HOGENOM" id="CLU_1408402_0_0_1"/>
<dbReference type="Proteomes" id="UP000054549">
    <property type="component" value="Unassembled WGS sequence"/>
</dbReference>
<dbReference type="AlphaFoldDB" id="A0A0C2W4S9"/>
<gene>
    <name evidence="2" type="ORF">M378DRAFT_17358</name>
</gene>
<dbReference type="STRING" id="946122.A0A0C2W4S9"/>
<evidence type="ECO:0000313" key="3">
    <source>
        <dbReference type="Proteomes" id="UP000054549"/>
    </source>
</evidence>
<feature type="region of interest" description="Disordered" evidence="1">
    <location>
        <begin position="153"/>
        <end position="193"/>
    </location>
</feature>
<accession>A0A0C2W4S9</accession>
<sequence>MAKTGILAMDGNRRLPSIDGDYEATIGGLTYKFNNVQLAPPQGAMAVNYARAIHREHQPHEWAISLNTLREGSPELGGSFYFAKYRIRVLQAANTLIAFKPSDAHGTSLMHRLPADTAWYNGSHQMGLAIVSSPRLASAFAAYKKGLLKEDEVQDDLEEKEGDVEYEWENKSSGDKSDGEYEYGSGECGSEDR</sequence>
<feature type="compositionally biased region" description="Acidic residues" evidence="1">
    <location>
        <begin position="153"/>
        <end position="167"/>
    </location>
</feature>
<reference evidence="2 3" key="1">
    <citation type="submission" date="2014-04" db="EMBL/GenBank/DDBJ databases">
        <title>Evolutionary Origins and Diversification of the Mycorrhizal Mutualists.</title>
        <authorList>
            <consortium name="DOE Joint Genome Institute"/>
            <consortium name="Mycorrhizal Genomics Consortium"/>
            <person name="Kohler A."/>
            <person name="Kuo A."/>
            <person name="Nagy L.G."/>
            <person name="Floudas D."/>
            <person name="Copeland A."/>
            <person name="Barry K.W."/>
            <person name="Cichocki N."/>
            <person name="Veneault-Fourrey C."/>
            <person name="LaButti K."/>
            <person name="Lindquist E.A."/>
            <person name="Lipzen A."/>
            <person name="Lundell T."/>
            <person name="Morin E."/>
            <person name="Murat C."/>
            <person name="Riley R."/>
            <person name="Ohm R."/>
            <person name="Sun H."/>
            <person name="Tunlid A."/>
            <person name="Henrissat B."/>
            <person name="Grigoriev I.V."/>
            <person name="Hibbett D.S."/>
            <person name="Martin F."/>
        </authorList>
    </citation>
    <scope>NUCLEOTIDE SEQUENCE [LARGE SCALE GENOMIC DNA]</scope>
    <source>
        <strain evidence="2 3">Koide BX008</strain>
    </source>
</reference>
<evidence type="ECO:0000256" key="1">
    <source>
        <dbReference type="SAM" id="MobiDB-lite"/>
    </source>
</evidence>
<dbReference type="OrthoDB" id="2730162at2759"/>
<keyword evidence="3" id="KW-1185">Reference proteome</keyword>
<feature type="compositionally biased region" description="Basic and acidic residues" evidence="1">
    <location>
        <begin position="168"/>
        <end position="179"/>
    </location>
</feature>
<dbReference type="EMBL" id="KN818445">
    <property type="protein sequence ID" value="KIL56127.1"/>
    <property type="molecule type" value="Genomic_DNA"/>
</dbReference>
<protein>
    <submittedName>
        <fullName evidence="2">Uncharacterized protein</fullName>
    </submittedName>
</protein>
<name>A0A0C2W4S9_AMAMK</name>
<organism evidence="2 3">
    <name type="scientific">Amanita muscaria (strain Koide BX008)</name>
    <dbReference type="NCBI Taxonomy" id="946122"/>
    <lineage>
        <taxon>Eukaryota</taxon>
        <taxon>Fungi</taxon>
        <taxon>Dikarya</taxon>
        <taxon>Basidiomycota</taxon>
        <taxon>Agaricomycotina</taxon>
        <taxon>Agaricomycetes</taxon>
        <taxon>Agaricomycetidae</taxon>
        <taxon>Agaricales</taxon>
        <taxon>Pluteineae</taxon>
        <taxon>Amanitaceae</taxon>
        <taxon>Amanita</taxon>
    </lineage>
</organism>
<dbReference type="InParanoid" id="A0A0C2W4S9"/>
<proteinExistence type="predicted"/>